<proteinExistence type="predicted"/>
<dbReference type="Proteomes" id="UP001314169">
    <property type="component" value="Chromosome 5"/>
</dbReference>
<feature type="region of interest" description="Disordered" evidence="1">
    <location>
        <begin position="33"/>
        <end position="123"/>
    </location>
</feature>
<protein>
    <submittedName>
        <fullName evidence="2">Uncharacterized protein</fullName>
    </submittedName>
</protein>
<keyword evidence="3" id="KW-1185">Reference proteome</keyword>
<organism evidence="2 3">
    <name type="scientific">Pipistrellus nathusii</name>
    <name type="common">Nathusius' pipistrelle</name>
    <dbReference type="NCBI Taxonomy" id="59473"/>
    <lineage>
        <taxon>Eukaryota</taxon>
        <taxon>Metazoa</taxon>
        <taxon>Chordata</taxon>
        <taxon>Craniata</taxon>
        <taxon>Vertebrata</taxon>
        <taxon>Euteleostomi</taxon>
        <taxon>Mammalia</taxon>
        <taxon>Eutheria</taxon>
        <taxon>Laurasiatheria</taxon>
        <taxon>Chiroptera</taxon>
        <taxon>Yangochiroptera</taxon>
        <taxon>Vespertilionidae</taxon>
        <taxon>Pipistrellus</taxon>
    </lineage>
</organism>
<gene>
    <name evidence="2" type="ORF">MPIPNATIZW_LOCUS13564</name>
</gene>
<reference evidence="2" key="1">
    <citation type="submission" date="2023-12" db="EMBL/GenBank/DDBJ databases">
        <authorList>
            <person name="Brown T."/>
        </authorList>
    </citation>
    <scope>NUCLEOTIDE SEQUENCE</scope>
</reference>
<evidence type="ECO:0000256" key="1">
    <source>
        <dbReference type="SAM" id="MobiDB-lite"/>
    </source>
</evidence>
<name>A0ABP0A5K3_PIPNA</name>
<sequence length="177" mass="18193">MRTLMQLRQGGRGPGEPGAGARLRLQLVSLAPSEPVSAGPPHLGRGAGAWGRPGPAHGVLDGMPSQGSEGAQGTDETRMPTCLQAPRPGREGQGPRYSPCVPSEAGAATPPGPNLSRPAGTHRRRQALPHSRTAVAGFAPGQGGAGQSPFCFLFLPMPLLEASRGLPGGDMKEEETR</sequence>
<evidence type="ECO:0000313" key="3">
    <source>
        <dbReference type="Proteomes" id="UP001314169"/>
    </source>
</evidence>
<accession>A0ABP0A5K3</accession>
<feature type="region of interest" description="Disordered" evidence="1">
    <location>
        <begin position="1"/>
        <end position="20"/>
    </location>
</feature>
<dbReference type="EMBL" id="OY882862">
    <property type="protein sequence ID" value="CAK6445258.1"/>
    <property type="molecule type" value="Genomic_DNA"/>
</dbReference>
<evidence type="ECO:0000313" key="2">
    <source>
        <dbReference type="EMBL" id="CAK6445258.1"/>
    </source>
</evidence>